<comment type="caution">
    <text evidence="6">The sequence shown here is derived from an EMBL/GenBank/DDBJ whole genome shotgun (WGS) entry which is preliminary data.</text>
</comment>
<keyword evidence="3" id="KW-0378">Hydrolase</keyword>
<dbReference type="Gene3D" id="3.40.140.10">
    <property type="entry name" value="Cytidine Deaminase, domain 2"/>
    <property type="match status" value="1"/>
</dbReference>
<evidence type="ECO:0000259" key="5">
    <source>
        <dbReference type="PROSITE" id="PS51747"/>
    </source>
</evidence>
<evidence type="ECO:0000256" key="4">
    <source>
        <dbReference type="ARBA" id="ARBA00022833"/>
    </source>
</evidence>
<keyword evidence="2" id="KW-0479">Metal-binding</keyword>
<dbReference type="InterPro" id="IPR016192">
    <property type="entry name" value="APOBEC/CMP_deaminase_Zn-bd"/>
</dbReference>
<evidence type="ECO:0000256" key="3">
    <source>
        <dbReference type="ARBA" id="ARBA00022801"/>
    </source>
</evidence>
<dbReference type="Pfam" id="PF00383">
    <property type="entry name" value="dCMP_cyt_deam_1"/>
    <property type="match status" value="1"/>
</dbReference>
<keyword evidence="7" id="KW-1185">Reference proteome</keyword>
<organism evidence="6 7">
    <name type="scientific">Thalassovita mangrovi</name>
    <dbReference type="NCBI Taxonomy" id="2692236"/>
    <lineage>
        <taxon>Bacteria</taxon>
        <taxon>Pseudomonadati</taxon>
        <taxon>Pseudomonadota</taxon>
        <taxon>Alphaproteobacteria</taxon>
        <taxon>Rhodobacterales</taxon>
        <taxon>Roseobacteraceae</taxon>
        <taxon>Thalassovita</taxon>
    </lineage>
</organism>
<dbReference type="InterPro" id="IPR016193">
    <property type="entry name" value="Cytidine_deaminase-like"/>
</dbReference>
<accession>A0A6L8LJU0</accession>
<dbReference type="GO" id="GO:0004132">
    <property type="term" value="F:dCMP deaminase activity"/>
    <property type="evidence" value="ECO:0007669"/>
    <property type="project" value="TreeGrafter"/>
</dbReference>
<evidence type="ECO:0000313" key="6">
    <source>
        <dbReference type="EMBL" id="MYM56367.1"/>
    </source>
</evidence>
<sequence length="163" mass="18097">MDPVKQAEWDRRFLGLCDHIAGWSEDRDFQVGAVIVGPGREIRSSGYNGLPRGISGSDDARFDRPSGEKFFWFEHAERNAIYNAVRMGVSVAGCTFYVNRFPCADCARAIIQSGISRVCSPPRPSFDGALDHSFAVSEIMLREAGIGWEALPDIAERSPEIER</sequence>
<dbReference type="PANTHER" id="PTHR11086">
    <property type="entry name" value="DEOXYCYTIDYLATE DEAMINASE-RELATED"/>
    <property type="match status" value="1"/>
</dbReference>
<dbReference type="GO" id="GO:0008270">
    <property type="term" value="F:zinc ion binding"/>
    <property type="evidence" value="ECO:0007669"/>
    <property type="project" value="InterPro"/>
</dbReference>
<dbReference type="SUPFAM" id="SSF53927">
    <property type="entry name" value="Cytidine deaminase-like"/>
    <property type="match status" value="1"/>
</dbReference>
<dbReference type="EMBL" id="WWEN01000005">
    <property type="protein sequence ID" value="MYM56367.1"/>
    <property type="molecule type" value="Genomic_DNA"/>
</dbReference>
<reference evidence="6 7" key="1">
    <citation type="submission" date="2020-01" db="EMBL/GenBank/DDBJ databases">
        <authorList>
            <person name="Chen S."/>
        </authorList>
    </citation>
    <scope>NUCLEOTIDE SEQUENCE [LARGE SCALE GENOMIC DNA]</scope>
    <source>
        <strain evidence="6 7">GS-10</strain>
    </source>
</reference>
<dbReference type="GO" id="GO:0005737">
    <property type="term" value="C:cytoplasm"/>
    <property type="evidence" value="ECO:0007669"/>
    <property type="project" value="TreeGrafter"/>
</dbReference>
<proteinExistence type="inferred from homology"/>
<evidence type="ECO:0000256" key="1">
    <source>
        <dbReference type="ARBA" id="ARBA00006576"/>
    </source>
</evidence>
<dbReference type="InterPro" id="IPR015517">
    <property type="entry name" value="dCMP_deaminase-rel"/>
</dbReference>
<dbReference type="Proteomes" id="UP000479043">
    <property type="component" value="Unassembled WGS sequence"/>
</dbReference>
<comment type="similarity">
    <text evidence="1">Belongs to the cytidine and deoxycytidylate deaminase family.</text>
</comment>
<evidence type="ECO:0000313" key="7">
    <source>
        <dbReference type="Proteomes" id="UP000479043"/>
    </source>
</evidence>
<keyword evidence="4" id="KW-0862">Zinc</keyword>
<dbReference type="PROSITE" id="PS51747">
    <property type="entry name" value="CYT_DCMP_DEAMINASES_2"/>
    <property type="match status" value="1"/>
</dbReference>
<dbReference type="PROSITE" id="PS00903">
    <property type="entry name" value="CYT_DCMP_DEAMINASES_1"/>
    <property type="match status" value="1"/>
</dbReference>
<dbReference type="PANTHER" id="PTHR11086:SF18">
    <property type="entry name" value="DEOXYCYTIDYLATE DEAMINASE"/>
    <property type="match status" value="1"/>
</dbReference>
<evidence type="ECO:0000256" key="2">
    <source>
        <dbReference type="ARBA" id="ARBA00022723"/>
    </source>
</evidence>
<dbReference type="InterPro" id="IPR002125">
    <property type="entry name" value="CMP_dCMP_dom"/>
</dbReference>
<dbReference type="AlphaFoldDB" id="A0A6L8LJU0"/>
<name>A0A6L8LJU0_9RHOB</name>
<dbReference type="RefSeq" id="WP_160974267.1">
    <property type="nucleotide sequence ID" value="NZ_WWEN01000005.1"/>
</dbReference>
<protein>
    <submittedName>
        <fullName evidence="6">dCMP deaminase</fullName>
    </submittedName>
</protein>
<gene>
    <name evidence="6" type="ORF">GR167_13695</name>
</gene>
<feature type="domain" description="CMP/dCMP-type deaminase" evidence="5">
    <location>
        <begin position="8"/>
        <end position="137"/>
    </location>
</feature>